<dbReference type="Proteomes" id="UP001431449">
    <property type="component" value="Unassembled WGS sequence"/>
</dbReference>
<proteinExistence type="predicted"/>
<evidence type="ECO:0000256" key="1">
    <source>
        <dbReference type="SAM" id="SignalP"/>
    </source>
</evidence>
<feature type="signal peptide" evidence="1">
    <location>
        <begin position="1"/>
        <end position="18"/>
    </location>
</feature>
<comment type="caution">
    <text evidence="2">The sequence shown here is derived from an EMBL/GenBank/DDBJ whole genome shotgun (WGS) entry which is preliminary data.</text>
</comment>
<evidence type="ECO:0008006" key="4">
    <source>
        <dbReference type="Google" id="ProtNLM"/>
    </source>
</evidence>
<keyword evidence="3" id="KW-1185">Reference proteome</keyword>
<dbReference type="RefSeq" id="WP_248208408.1">
    <property type="nucleotide sequence ID" value="NZ_JALNMH010000007.1"/>
</dbReference>
<dbReference type="EMBL" id="JALNMH010000007">
    <property type="protein sequence ID" value="MCK7593859.1"/>
    <property type="molecule type" value="Genomic_DNA"/>
</dbReference>
<protein>
    <recommendedName>
        <fullName evidence="4">Peptidase inhibitor I78 family protein</fullName>
    </recommendedName>
</protein>
<evidence type="ECO:0000313" key="2">
    <source>
        <dbReference type="EMBL" id="MCK7593859.1"/>
    </source>
</evidence>
<keyword evidence="1" id="KW-0732">Signal</keyword>
<evidence type="ECO:0000313" key="3">
    <source>
        <dbReference type="Proteomes" id="UP001431449"/>
    </source>
</evidence>
<sequence>MRAILLLGLIIAPSLALAEDCAAPTGAAAGAELDVAATALAWSPGEGGALSVDAVLARDAFSRCQQQNLVAANGYQKQTEFDNTPYRFNMKPGQKMSADEFDAWMASRGIRIVRAKADTAAAPTAPVVAE</sequence>
<reference evidence="2" key="1">
    <citation type="submission" date="2022-04" db="EMBL/GenBank/DDBJ databases">
        <title>Lysobacter sp. CAU 1642 isolated from sea sand.</title>
        <authorList>
            <person name="Kim W."/>
        </authorList>
    </citation>
    <scope>NUCLEOTIDE SEQUENCE</scope>
    <source>
        <strain evidence="2">CAU 1642</strain>
    </source>
</reference>
<feature type="chain" id="PRO_5047332135" description="Peptidase inhibitor I78 family protein" evidence="1">
    <location>
        <begin position="19"/>
        <end position="130"/>
    </location>
</feature>
<accession>A0ABT0GH40</accession>
<gene>
    <name evidence="2" type="ORF">M0G41_09265</name>
</gene>
<name>A0ABT0GH40_9GAMM</name>
<organism evidence="2 3">
    <name type="scientific">Pseudomarimonas salicorniae</name>
    <dbReference type="NCBI Taxonomy" id="2933270"/>
    <lineage>
        <taxon>Bacteria</taxon>
        <taxon>Pseudomonadati</taxon>
        <taxon>Pseudomonadota</taxon>
        <taxon>Gammaproteobacteria</taxon>
        <taxon>Lysobacterales</taxon>
        <taxon>Lysobacteraceae</taxon>
        <taxon>Pseudomarimonas</taxon>
    </lineage>
</organism>